<accession>A0A2S5KV90</accession>
<keyword evidence="1" id="KW-0472">Membrane</keyword>
<proteinExistence type="predicted"/>
<sequence>MLLRCRKEATALLGESLRVYWALLKVMVPALLAVKLLDMLGGTELLGKLLSPLMQLMGLPDSLGIVWATVLLTNIYTAMMVFLDIAAHETLTGAQITIMGTLLLLAHSLPVEGAVAKAAGVSWRLTLTLRIGGALVLGMLLHWFYAATGWLQTPGQVLWSPAASADTGLVGWLTDQVVTLLTIFPIILALLTLLKVLRWLGIERLIHALLFPVLRILGIGKDAANVTIIGVTLGLSYGAGILIREARSGQLQPRDIMLTLCFLGLCHSVIEDTLLVVLMGADLSGILWARLLFAVVVIGILARLPFMRRVGVTLPLTVKESFRGD</sequence>
<dbReference type="Proteomes" id="UP000238196">
    <property type="component" value="Unassembled WGS sequence"/>
</dbReference>
<feature type="transmembrane region" description="Helical" evidence="1">
    <location>
        <begin position="287"/>
        <end position="306"/>
    </location>
</feature>
<evidence type="ECO:0000313" key="3">
    <source>
        <dbReference type="Proteomes" id="UP000238196"/>
    </source>
</evidence>
<name>A0A2S5KV90_9PROT</name>
<organism evidence="2 3">
    <name type="scientific">Proteobacteria bacterium 228</name>
    <dbReference type="NCBI Taxonomy" id="2083153"/>
    <lineage>
        <taxon>Bacteria</taxon>
        <taxon>Pseudomonadati</taxon>
        <taxon>Pseudomonadota</taxon>
    </lineage>
</organism>
<feature type="transmembrane region" description="Helical" evidence="1">
    <location>
        <begin position="204"/>
        <end position="220"/>
    </location>
</feature>
<feature type="transmembrane region" description="Helical" evidence="1">
    <location>
        <begin position="20"/>
        <end position="41"/>
    </location>
</feature>
<feature type="transmembrane region" description="Helical" evidence="1">
    <location>
        <begin position="62"/>
        <end position="83"/>
    </location>
</feature>
<protein>
    <recommendedName>
        <fullName evidence="4">Nucleoside recognition protein</fullName>
    </recommendedName>
</protein>
<comment type="caution">
    <text evidence="2">The sequence shown here is derived from an EMBL/GenBank/DDBJ whole genome shotgun (WGS) entry which is preliminary data.</text>
</comment>
<dbReference type="EMBL" id="PRLP01000012">
    <property type="protein sequence ID" value="PPC78781.1"/>
    <property type="molecule type" value="Genomic_DNA"/>
</dbReference>
<evidence type="ECO:0008006" key="4">
    <source>
        <dbReference type="Google" id="ProtNLM"/>
    </source>
</evidence>
<dbReference type="AlphaFoldDB" id="A0A2S5KV90"/>
<feature type="transmembrane region" description="Helical" evidence="1">
    <location>
        <begin position="226"/>
        <end position="244"/>
    </location>
</feature>
<gene>
    <name evidence="2" type="ORF">C4K68_03870</name>
</gene>
<dbReference type="OrthoDB" id="9797308at2"/>
<feature type="transmembrane region" description="Helical" evidence="1">
    <location>
        <begin position="127"/>
        <end position="145"/>
    </location>
</feature>
<evidence type="ECO:0000313" key="2">
    <source>
        <dbReference type="EMBL" id="PPC78781.1"/>
    </source>
</evidence>
<keyword evidence="1" id="KW-1133">Transmembrane helix</keyword>
<feature type="transmembrane region" description="Helical" evidence="1">
    <location>
        <begin position="256"/>
        <end position="281"/>
    </location>
</feature>
<keyword evidence="1" id="KW-0812">Transmembrane</keyword>
<reference evidence="2 3" key="1">
    <citation type="submission" date="2018-02" db="EMBL/GenBank/DDBJ databases">
        <title>novel marine gammaproteobacteria from coastal saline agro ecosystem.</title>
        <authorList>
            <person name="Krishnan R."/>
            <person name="Ramesh Kumar N."/>
        </authorList>
    </citation>
    <scope>NUCLEOTIDE SEQUENCE [LARGE SCALE GENOMIC DNA]</scope>
    <source>
        <strain evidence="2 3">228</strain>
    </source>
</reference>
<evidence type="ECO:0000256" key="1">
    <source>
        <dbReference type="SAM" id="Phobius"/>
    </source>
</evidence>
<feature type="transmembrane region" description="Helical" evidence="1">
    <location>
        <begin position="177"/>
        <end position="197"/>
    </location>
</feature>